<name>A0A2R8BCC1_9RHOB</name>
<dbReference type="Proteomes" id="UP000244880">
    <property type="component" value="Unassembled WGS sequence"/>
</dbReference>
<feature type="signal peptide" evidence="4">
    <location>
        <begin position="1"/>
        <end position="25"/>
    </location>
</feature>
<gene>
    <name evidence="5" type="ORF">ASD8599_01314</name>
</gene>
<dbReference type="SUPFAM" id="SSF53474">
    <property type="entry name" value="alpha/beta-Hydrolases"/>
    <property type="match status" value="1"/>
</dbReference>
<keyword evidence="1" id="KW-0378">Hydrolase</keyword>
<dbReference type="Gene3D" id="3.40.50.1820">
    <property type="entry name" value="alpha/beta hydrolase"/>
    <property type="match status" value="1"/>
</dbReference>
<evidence type="ECO:0000313" key="5">
    <source>
        <dbReference type="EMBL" id="SPH20577.1"/>
    </source>
</evidence>
<dbReference type="GO" id="GO:0016042">
    <property type="term" value="P:lipid catabolic process"/>
    <property type="evidence" value="ECO:0007669"/>
    <property type="project" value="UniProtKB-KW"/>
</dbReference>
<keyword evidence="2" id="KW-0442">Lipid degradation</keyword>
<dbReference type="PANTHER" id="PTHR10272:SF0">
    <property type="entry name" value="PLATELET-ACTIVATING FACTOR ACETYLHYDROLASE"/>
    <property type="match status" value="1"/>
</dbReference>
<keyword evidence="4" id="KW-0732">Signal</keyword>
<dbReference type="EMBL" id="OMOR01000001">
    <property type="protein sequence ID" value="SPH20577.1"/>
    <property type="molecule type" value="Genomic_DNA"/>
</dbReference>
<organism evidence="5 6">
    <name type="scientific">Ascidiaceihabitans donghaensis</name>
    <dbReference type="NCBI Taxonomy" id="1510460"/>
    <lineage>
        <taxon>Bacteria</taxon>
        <taxon>Pseudomonadati</taxon>
        <taxon>Pseudomonadota</taxon>
        <taxon>Alphaproteobacteria</taxon>
        <taxon>Rhodobacterales</taxon>
        <taxon>Paracoccaceae</taxon>
        <taxon>Ascidiaceihabitans</taxon>
    </lineage>
</organism>
<dbReference type="RefSeq" id="WP_108827774.1">
    <property type="nucleotide sequence ID" value="NZ_OMOR01000001.1"/>
</dbReference>
<evidence type="ECO:0000256" key="1">
    <source>
        <dbReference type="ARBA" id="ARBA00022801"/>
    </source>
</evidence>
<reference evidence="5 6" key="1">
    <citation type="submission" date="2018-03" db="EMBL/GenBank/DDBJ databases">
        <authorList>
            <person name="Keele B.F."/>
        </authorList>
    </citation>
    <scope>NUCLEOTIDE SEQUENCE [LARGE SCALE GENOMIC DNA]</scope>
    <source>
        <strain evidence="5 6">CECT 8599</strain>
    </source>
</reference>
<evidence type="ECO:0000256" key="2">
    <source>
        <dbReference type="ARBA" id="ARBA00022963"/>
    </source>
</evidence>
<protein>
    <recommendedName>
        <fullName evidence="7">Dienelactone hydrolase</fullName>
    </recommendedName>
</protein>
<evidence type="ECO:0000313" key="6">
    <source>
        <dbReference type="Proteomes" id="UP000244880"/>
    </source>
</evidence>
<feature type="chain" id="PRO_5015307469" description="Dienelactone hydrolase" evidence="4">
    <location>
        <begin position="26"/>
        <end position="432"/>
    </location>
</feature>
<dbReference type="PANTHER" id="PTHR10272">
    <property type="entry name" value="PLATELET-ACTIVATING FACTOR ACETYLHYDROLASE"/>
    <property type="match status" value="1"/>
</dbReference>
<dbReference type="InterPro" id="IPR029058">
    <property type="entry name" value="AB_hydrolase_fold"/>
</dbReference>
<dbReference type="Pfam" id="PF03403">
    <property type="entry name" value="PAF-AH_p_II"/>
    <property type="match status" value="1"/>
</dbReference>
<accession>A0A2R8BCC1</accession>
<dbReference type="AlphaFoldDB" id="A0A2R8BCC1"/>
<keyword evidence="3" id="KW-0443">Lipid metabolism</keyword>
<sequence length="432" mass="45541">MKTAISLAVGTCMSLATFAATTANANPIDVVRPDAPELAVYGARVIGVQTLEFVNPGQIDIVNTTEDNAPTYDRALTVEVWYPAAAGTEAGGSYTAILRDGKTEVPLTGQAARDAAPASGETYPLIIISHGYPGNRYLMSHLGENLASKGYVVASIDHADSTYSDQAAFGSTLLNRPLDQRFVIDQMEALDGPLGAITDASTTGVIGYSMGGYGALIYGGAGVTQASTEYVWGTPNGLLERHLAGSETHEALVDDRVKAMIAIGPWGKNAGFWDAQGMSGFRKPLLLVAGGVDDVSVYAAMRTIFEEATGTDRHLLTFEHANHNAAAPMPAPAAAYALAAEGDSGPFEHYADAVWDNTRMNNITQHFATAFMDMHIKGDTDKAAYFDLVTKAGDGVVAVDDAGKETADHSYWKGFAPRTAAGLTFESKAKGE</sequence>
<evidence type="ECO:0000256" key="3">
    <source>
        <dbReference type="ARBA" id="ARBA00023098"/>
    </source>
</evidence>
<evidence type="ECO:0000256" key="4">
    <source>
        <dbReference type="SAM" id="SignalP"/>
    </source>
</evidence>
<keyword evidence="6" id="KW-1185">Reference proteome</keyword>
<dbReference type="GO" id="GO:0003847">
    <property type="term" value="F:1-alkyl-2-acetylglycerophosphocholine esterase activity"/>
    <property type="evidence" value="ECO:0007669"/>
    <property type="project" value="TreeGrafter"/>
</dbReference>
<evidence type="ECO:0008006" key="7">
    <source>
        <dbReference type="Google" id="ProtNLM"/>
    </source>
</evidence>
<dbReference type="OrthoDB" id="9814760at2"/>
<proteinExistence type="predicted"/>